<accession>A0A3R9WNB5</accession>
<feature type="transmembrane region" description="Helical" evidence="5">
    <location>
        <begin position="214"/>
        <end position="234"/>
    </location>
</feature>
<keyword evidence="3 5" id="KW-1133">Transmembrane helix</keyword>
<evidence type="ECO:0000313" key="6">
    <source>
        <dbReference type="EMBL" id="RST30463.1"/>
    </source>
</evidence>
<sequence length="238" mass="24127">MTEQSAVNAHHHAEEHFVTRTGWLRAAVLGANDGLLSTASLMVGVAAAAADAQHVILTGVAGIAAGAMSMAAGEYVSVSSQADAERADLARERHALHHFPEQEKAELAGIYRERGLHPDLAEQVADALHENDALAAHARDELGLTDTNSANPVQAAVASAASFVAGGLPPLLAAVVAGGQQVLAVIAAVTLVMLALLGAAGARLGGAPLAKATLRVLLFGTLAMLVTAAVGRAFHTVV</sequence>
<protein>
    <submittedName>
        <fullName evidence="6">VIT family protein</fullName>
    </submittedName>
</protein>
<proteinExistence type="predicted"/>
<feature type="transmembrane region" description="Helical" evidence="5">
    <location>
        <begin position="155"/>
        <end position="176"/>
    </location>
</feature>
<evidence type="ECO:0000256" key="2">
    <source>
        <dbReference type="ARBA" id="ARBA00022692"/>
    </source>
</evidence>
<evidence type="ECO:0000256" key="5">
    <source>
        <dbReference type="SAM" id="Phobius"/>
    </source>
</evidence>
<reference evidence="6 7" key="1">
    <citation type="submission" date="2018-12" db="EMBL/GenBank/DDBJ databases">
        <title>Sphingomonas sp. HMF7854 Genome sequencing and assembly.</title>
        <authorList>
            <person name="Cha I."/>
            <person name="Kang H."/>
            <person name="Kim H."/>
            <person name="Kang J."/>
            <person name="Joh K."/>
        </authorList>
    </citation>
    <scope>NUCLEOTIDE SEQUENCE [LARGE SCALE GENOMIC DNA]</scope>
    <source>
        <strain evidence="6 7">HMF7854</strain>
    </source>
</reference>
<dbReference type="Proteomes" id="UP000274661">
    <property type="component" value="Unassembled WGS sequence"/>
</dbReference>
<dbReference type="OrthoDB" id="9789677at2"/>
<evidence type="ECO:0000313" key="7">
    <source>
        <dbReference type="Proteomes" id="UP000274661"/>
    </source>
</evidence>
<dbReference type="EMBL" id="RWJF01000001">
    <property type="protein sequence ID" value="RST30463.1"/>
    <property type="molecule type" value="Genomic_DNA"/>
</dbReference>
<organism evidence="6 7">
    <name type="scientific">Sphingomonas ginkgonis</name>
    <dbReference type="NCBI Taxonomy" id="2315330"/>
    <lineage>
        <taxon>Bacteria</taxon>
        <taxon>Pseudomonadati</taxon>
        <taxon>Pseudomonadota</taxon>
        <taxon>Alphaproteobacteria</taxon>
        <taxon>Sphingomonadales</taxon>
        <taxon>Sphingomonadaceae</taxon>
        <taxon>Sphingomonas</taxon>
    </lineage>
</organism>
<dbReference type="InterPro" id="IPR008217">
    <property type="entry name" value="Ccc1_fam"/>
</dbReference>
<keyword evidence="7" id="KW-1185">Reference proteome</keyword>
<dbReference type="RefSeq" id="WP_126718296.1">
    <property type="nucleotide sequence ID" value="NZ_RWJF01000001.1"/>
</dbReference>
<dbReference type="AlphaFoldDB" id="A0A3R9WNB5"/>
<dbReference type="GO" id="GO:0012505">
    <property type="term" value="C:endomembrane system"/>
    <property type="evidence" value="ECO:0007669"/>
    <property type="project" value="UniProtKB-SubCell"/>
</dbReference>
<comment type="subcellular location">
    <subcellularLocation>
        <location evidence="1">Endomembrane system</location>
        <topology evidence="1">Multi-pass membrane protein</topology>
    </subcellularLocation>
</comment>
<dbReference type="PANTHER" id="PTHR31851">
    <property type="entry name" value="FE(2+)/MN(2+) TRANSPORTER PCL1"/>
    <property type="match status" value="1"/>
</dbReference>
<feature type="transmembrane region" description="Helical" evidence="5">
    <location>
        <begin position="182"/>
        <end position="202"/>
    </location>
</feature>
<evidence type="ECO:0000256" key="1">
    <source>
        <dbReference type="ARBA" id="ARBA00004127"/>
    </source>
</evidence>
<keyword evidence="2 5" id="KW-0812">Transmembrane</keyword>
<dbReference type="GO" id="GO:0005384">
    <property type="term" value="F:manganese ion transmembrane transporter activity"/>
    <property type="evidence" value="ECO:0007669"/>
    <property type="project" value="InterPro"/>
</dbReference>
<gene>
    <name evidence="6" type="ORF">HMF7854_06185</name>
</gene>
<evidence type="ECO:0000256" key="4">
    <source>
        <dbReference type="ARBA" id="ARBA00023136"/>
    </source>
</evidence>
<keyword evidence="4 5" id="KW-0472">Membrane</keyword>
<evidence type="ECO:0000256" key="3">
    <source>
        <dbReference type="ARBA" id="ARBA00022989"/>
    </source>
</evidence>
<name>A0A3R9WNB5_9SPHN</name>
<comment type="caution">
    <text evidence="6">The sequence shown here is derived from an EMBL/GenBank/DDBJ whole genome shotgun (WGS) entry which is preliminary data.</text>
</comment>
<dbReference type="Pfam" id="PF01988">
    <property type="entry name" value="VIT1"/>
    <property type="match status" value="1"/>
</dbReference>
<dbReference type="GO" id="GO:0030026">
    <property type="term" value="P:intracellular manganese ion homeostasis"/>
    <property type="evidence" value="ECO:0007669"/>
    <property type="project" value="InterPro"/>
</dbReference>